<dbReference type="PANTHER" id="PTHR23131:SF4">
    <property type="entry name" value="METALLO-BETA-LACTAMASE SUPERFAMILY POTEIN"/>
    <property type="match status" value="1"/>
</dbReference>
<keyword evidence="2" id="KW-0378">Hydrolase</keyword>
<dbReference type="Pfam" id="PF21221">
    <property type="entry name" value="B_lactamase-like_C"/>
    <property type="match status" value="1"/>
</dbReference>
<dbReference type="Gene3D" id="1.10.10.10">
    <property type="entry name" value="Winged helix-like DNA-binding domain superfamily/Winged helix DNA-binding domain"/>
    <property type="match status" value="1"/>
</dbReference>
<evidence type="ECO:0000313" key="3">
    <source>
        <dbReference type="Proteomes" id="UP000294746"/>
    </source>
</evidence>
<dbReference type="InterPro" id="IPR048933">
    <property type="entry name" value="B_lactamase-like_C"/>
</dbReference>
<gene>
    <name evidence="2" type="ORF">EDD57_1696</name>
</gene>
<dbReference type="AlphaFoldDB" id="A0A4V6NRK2"/>
<dbReference type="Proteomes" id="UP000294746">
    <property type="component" value="Unassembled WGS sequence"/>
</dbReference>
<feature type="domain" description="Metallo-beta-lactamase" evidence="1">
    <location>
        <begin position="21"/>
        <end position="235"/>
    </location>
</feature>
<protein>
    <submittedName>
        <fullName evidence="2">Glyoxylase-like metal-dependent hydrolase (Beta-lactamase superfamily II)</fullName>
    </submittedName>
</protein>
<evidence type="ECO:0000313" key="2">
    <source>
        <dbReference type="EMBL" id="TCP60766.1"/>
    </source>
</evidence>
<dbReference type="Gene3D" id="3.60.15.10">
    <property type="entry name" value="Ribonuclease Z/Hydroxyacylglutathione hydrolase-like"/>
    <property type="match status" value="1"/>
</dbReference>
<dbReference type="InterPro" id="IPR050662">
    <property type="entry name" value="Sec-metab_biosynth-thioest"/>
</dbReference>
<dbReference type="Pfam" id="PF00753">
    <property type="entry name" value="Lactamase_B"/>
    <property type="match status" value="1"/>
</dbReference>
<evidence type="ECO:0000259" key="1">
    <source>
        <dbReference type="SMART" id="SM00849"/>
    </source>
</evidence>
<sequence length="324" mass="37573">MLNRWEDIVEVPLPLPFALKEIKAYLFMGENGVTIVDTGLNIEQDFTVWESAMKELGLTWGDLDKIVLTHYHPDHYGLAGRMQQLAGGIPVYISQVDFQQAQLFWDRDSKMAQDLASAFRRHGLDESVVKQIPEHLASFIPWIEPHPNPTFLRAGSKIQLGDRTYKVIHTPGHADGHLSFYDSEREWLIGGDFLLPRITPNISMWPNCDKNPLQSYLKTLEKMKSLPVKRVFSSHGPIFENYQERIEQIRSHHEGRLKRMQDFVEMEGRVSATEVCDHVFGKDLSIHNIRFALSETLAHLEYLRNNQQLEVERAGKRYFYVPFR</sequence>
<reference evidence="2 3" key="1">
    <citation type="submission" date="2019-03" db="EMBL/GenBank/DDBJ databases">
        <title>Genomic Encyclopedia of Type Strains, Phase IV (KMG-IV): sequencing the most valuable type-strain genomes for metagenomic binning, comparative biology and taxonomic classification.</title>
        <authorList>
            <person name="Goeker M."/>
        </authorList>
    </citation>
    <scope>NUCLEOTIDE SEQUENCE [LARGE SCALE GENOMIC DNA]</scope>
    <source>
        <strain evidence="2 3">DSM 46831</strain>
    </source>
</reference>
<dbReference type="SMART" id="SM00849">
    <property type="entry name" value="Lactamase_B"/>
    <property type="match status" value="1"/>
</dbReference>
<dbReference type="InterPro" id="IPR036388">
    <property type="entry name" value="WH-like_DNA-bd_sf"/>
</dbReference>
<organism evidence="2 3">
    <name type="scientific">Baia soyae</name>
    <dbReference type="NCBI Taxonomy" id="1544746"/>
    <lineage>
        <taxon>Bacteria</taxon>
        <taxon>Bacillati</taxon>
        <taxon>Bacillota</taxon>
        <taxon>Bacilli</taxon>
        <taxon>Bacillales</taxon>
        <taxon>Thermoactinomycetaceae</taxon>
        <taxon>Baia</taxon>
    </lineage>
</organism>
<dbReference type="OrthoDB" id="9761531at2"/>
<dbReference type="InterPro" id="IPR001279">
    <property type="entry name" value="Metallo-B-lactamas"/>
</dbReference>
<proteinExistence type="predicted"/>
<dbReference type="CDD" id="cd07725">
    <property type="entry name" value="TTHA1429-like_MBL-fold"/>
    <property type="match status" value="1"/>
</dbReference>
<dbReference type="RefSeq" id="WP_131850024.1">
    <property type="nucleotide sequence ID" value="NZ_SLXV01000069.1"/>
</dbReference>
<dbReference type="PANTHER" id="PTHR23131">
    <property type="entry name" value="ENDORIBONUCLEASE LACTB2"/>
    <property type="match status" value="1"/>
</dbReference>
<dbReference type="SUPFAM" id="SSF56281">
    <property type="entry name" value="Metallo-hydrolase/oxidoreductase"/>
    <property type="match status" value="1"/>
</dbReference>
<dbReference type="GO" id="GO:0016787">
    <property type="term" value="F:hydrolase activity"/>
    <property type="evidence" value="ECO:0007669"/>
    <property type="project" value="UniProtKB-KW"/>
</dbReference>
<dbReference type="EMBL" id="SLXV01000069">
    <property type="protein sequence ID" value="TCP60766.1"/>
    <property type="molecule type" value="Genomic_DNA"/>
</dbReference>
<comment type="caution">
    <text evidence="2">The sequence shown here is derived from an EMBL/GenBank/DDBJ whole genome shotgun (WGS) entry which is preliminary data.</text>
</comment>
<accession>A0A4V6NRK2</accession>
<keyword evidence="3" id="KW-1185">Reference proteome</keyword>
<name>A0A4V6NRK2_9BACL</name>
<dbReference type="InterPro" id="IPR036866">
    <property type="entry name" value="RibonucZ/Hydroxyglut_hydro"/>
</dbReference>